<protein>
    <submittedName>
        <fullName evidence="1">Uncharacterized protein</fullName>
    </submittedName>
</protein>
<dbReference type="RefSeq" id="WP_184236807.1">
    <property type="nucleotide sequence ID" value="NZ_JACHMJ010000001.1"/>
</dbReference>
<proteinExistence type="predicted"/>
<reference evidence="1 2" key="1">
    <citation type="submission" date="2020-08" db="EMBL/GenBank/DDBJ databases">
        <title>Sequencing the genomes of 1000 actinobacteria strains.</title>
        <authorList>
            <person name="Klenk H.-P."/>
        </authorList>
    </citation>
    <scope>NUCLEOTIDE SEQUENCE [LARGE SCALE GENOMIC DNA]</scope>
    <source>
        <strain evidence="1 2">DSM 105784</strain>
    </source>
</reference>
<comment type="caution">
    <text evidence="1">The sequence shown here is derived from an EMBL/GenBank/DDBJ whole genome shotgun (WGS) entry which is preliminary data.</text>
</comment>
<dbReference type="AlphaFoldDB" id="A0A841AIG9"/>
<dbReference type="Proteomes" id="UP000536685">
    <property type="component" value="Unassembled WGS sequence"/>
</dbReference>
<organism evidence="1 2">
    <name type="scientific">Conyzicola lurida</name>
    <dbReference type="NCBI Taxonomy" id="1172621"/>
    <lineage>
        <taxon>Bacteria</taxon>
        <taxon>Bacillati</taxon>
        <taxon>Actinomycetota</taxon>
        <taxon>Actinomycetes</taxon>
        <taxon>Micrococcales</taxon>
        <taxon>Microbacteriaceae</taxon>
        <taxon>Conyzicola</taxon>
    </lineage>
</organism>
<evidence type="ECO:0000313" key="2">
    <source>
        <dbReference type="Proteomes" id="UP000536685"/>
    </source>
</evidence>
<keyword evidence="2" id="KW-1185">Reference proteome</keyword>
<evidence type="ECO:0000313" key="1">
    <source>
        <dbReference type="EMBL" id="MBB5843670.1"/>
    </source>
</evidence>
<dbReference type="EMBL" id="JACHMJ010000001">
    <property type="protein sequence ID" value="MBB5843670.1"/>
    <property type="molecule type" value="Genomic_DNA"/>
</dbReference>
<gene>
    <name evidence="1" type="ORF">HD599_001993</name>
</gene>
<sequence length="75" mass="8033">MVLISPSRRPHSTSPVSIAMVDDDLLSVLTPNETLGFVHRVGPVFVALRGSDLAHAVEVGQSLSRERAIELVQSA</sequence>
<accession>A0A841AIG9</accession>
<name>A0A841AIG9_9MICO</name>